<dbReference type="Pfam" id="PF03861">
    <property type="entry name" value="ANTAR"/>
    <property type="match status" value="1"/>
</dbReference>
<evidence type="ECO:0000313" key="3">
    <source>
        <dbReference type="Proteomes" id="UP000619244"/>
    </source>
</evidence>
<dbReference type="GO" id="GO:0003723">
    <property type="term" value="F:RNA binding"/>
    <property type="evidence" value="ECO:0007669"/>
    <property type="project" value="InterPro"/>
</dbReference>
<dbReference type="RefSeq" id="WP_190190651.1">
    <property type="nucleotide sequence ID" value="NZ_BMVU01000011.1"/>
</dbReference>
<keyword evidence="3" id="KW-1185">Reference proteome</keyword>
<comment type="caution">
    <text evidence="2">The sequence shown here is derived from an EMBL/GenBank/DDBJ whole genome shotgun (WGS) entry which is preliminary data.</text>
</comment>
<dbReference type="PROSITE" id="PS50921">
    <property type="entry name" value="ANTAR"/>
    <property type="match status" value="1"/>
</dbReference>
<gene>
    <name evidence="2" type="ORF">GCM10010358_29300</name>
</gene>
<protein>
    <recommendedName>
        <fullName evidence="1">ANTAR domain-containing protein</fullName>
    </recommendedName>
</protein>
<organism evidence="2 3">
    <name type="scientific">Streptomyces minutiscleroticus</name>
    <dbReference type="NCBI Taxonomy" id="68238"/>
    <lineage>
        <taxon>Bacteria</taxon>
        <taxon>Bacillati</taxon>
        <taxon>Actinomycetota</taxon>
        <taxon>Actinomycetes</taxon>
        <taxon>Kitasatosporales</taxon>
        <taxon>Streptomycetaceae</taxon>
        <taxon>Streptomyces</taxon>
    </lineage>
</organism>
<feature type="domain" description="ANTAR" evidence="1">
    <location>
        <begin position="24"/>
        <end position="85"/>
    </location>
</feature>
<reference evidence="2" key="2">
    <citation type="submission" date="2020-09" db="EMBL/GenBank/DDBJ databases">
        <authorList>
            <person name="Sun Q."/>
            <person name="Ohkuma M."/>
        </authorList>
    </citation>
    <scope>NUCLEOTIDE SEQUENCE</scope>
    <source>
        <strain evidence="2">JCM 4790</strain>
    </source>
</reference>
<dbReference type="SUPFAM" id="SSF52172">
    <property type="entry name" value="CheY-like"/>
    <property type="match status" value="1"/>
</dbReference>
<reference evidence="2" key="1">
    <citation type="journal article" date="2014" name="Int. J. Syst. Evol. Microbiol.">
        <title>Complete genome sequence of Corynebacterium casei LMG S-19264T (=DSM 44701T), isolated from a smear-ripened cheese.</title>
        <authorList>
            <consortium name="US DOE Joint Genome Institute (JGI-PGF)"/>
            <person name="Walter F."/>
            <person name="Albersmeier A."/>
            <person name="Kalinowski J."/>
            <person name="Ruckert C."/>
        </authorList>
    </citation>
    <scope>NUCLEOTIDE SEQUENCE</scope>
    <source>
        <strain evidence="2">JCM 4790</strain>
    </source>
</reference>
<dbReference type="InterPro" id="IPR011006">
    <property type="entry name" value="CheY-like_superfamily"/>
</dbReference>
<name>A0A918KTK7_9ACTN</name>
<dbReference type="EMBL" id="BMVU01000011">
    <property type="protein sequence ID" value="GGX73051.1"/>
    <property type="molecule type" value="Genomic_DNA"/>
</dbReference>
<evidence type="ECO:0000313" key="2">
    <source>
        <dbReference type="EMBL" id="GGX73051.1"/>
    </source>
</evidence>
<dbReference type="InterPro" id="IPR005561">
    <property type="entry name" value="ANTAR"/>
</dbReference>
<accession>A0A918KTK7</accession>
<dbReference type="InterPro" id="IPR036388">
    <property type="entry name" value="WH-like_DNA-bd_sf"/>
</dbReference>
<proteinExistence type="predicted"/>
<evidence type="ECO:0000259" key="1">
    <source>
        <dbReference type="PROSITE" id="PS50921"/>
    </source>
</evidence>
<dbReference type="Proteomes" id="UP000619244">
    <property type="component" value="Unassembled WGS sequence"/>
</dbReference>
<sequence length="116" mass="12735">MAFFAHSEYEPLRLKSVTDLVREVERLSVENAQLQRAVTSHAQVDQAIGALVVLAEISPADAWDVLRDVSQRTNTKLHTIAGLVLEFAQGCPLPGTVREALRDALARRRPSPAAVH</sequence>
<dbReference type="SMART" id="SM01012">
    <property type="entry name" value="ANTAR"/>
    <property type="match status" value="1"/>
</dbReference>
<dbReference type="AlphaFoldDB" id="A0A918KTK7"/>
<dbReference type="Gene3D" id="1.10.10.10">
    <property type="entry name" value="Winged helix-like DNA-binding domain superfamily/Winged helix DNA-binding domain"/>
    <property type="match status" value="1"/>
</dbReference>